<feature type="domain" description="DZANK-type" evidence="1">
    <location>
        <begin position="229"/>
        <end position="273"/>
    </location>
</feature>
<dbReference type="InterPro" id="IPR025874">
    <property type="entry name" value="DZR"/>
</dbReference>
<dbReference type="Proteomes" id="UP001319921">
    <property type="component" value="Chromosome"/>
</dbReference>
<evidence type="ECO:0000259" key="1">
    <source>
        <dbReference type="Pfam" id="PF12773"/>
    </source>
</evidence>
<sequence>MGYPYYPPPNPYGQPYGAQNPMMAMMACNQPVGLGGQQQIIPVNYPINLQYVVQQIQMFLMGQGFQVFPIVSQNMAVIQAQHTSLLGTLTDQNKAYTIRICQGPGFVMIETGIANLLQDLLVAAGTFLITDELLHSKLAELAGGAIDIYGIYKEYAQEQQLMNMIMMIISSAPPAYQQPYGQLPYGQPYPPYGQPYQQSYPTQQPSTQVMRQPITQNTQQQKQINKIRCWNCGYENDEDARFCINCGASLLPIKCPKCNHINPPGSKYCGNCGYNLQQLTQQKQ</sequence>
<proteinExistence type="predicted"/>
<dbReference type="Pfam" id="PF12773">
    <property type="entry name" value="DZR"/>
    <property type="match status" value="1"/>
</dbReference>
<dbReference type="GeneID" id="68865866"/>
<gene>
    <name evidence="2" type="ORF">SACC_11240</name>
</gene>
<name>A0AAQ4CQM6_9CREN</name>
<dbReference type="KEGG" id="scas:SACC_11240"/>
<dbReference type="AlphaFoldDB" id="A0AAQ4CQM6"/>
<dbReference type="EMBL" id="AP025226">
    <property type="protein sequence ID" value="BDB98107.1"/>
    <property type="molecule type" value="Genomic_DNA"/>
</dbReference>
<reference evidence="2 3" key="1">
    <citation type="journal article" date="2022" name="Microbiol. Resour. Announc.">
        <title>Complete Genome Sequence of the Hyperthermophilic and Acidophilic Archaeon Saccharolobus caldissimus Strain HS-3T.</title>
        <authorList>
            <person name="Sakai H.D."/>
            <person name="Kurosawa N."/>
        </authorList>
    </citation>
    <scope>NUCLEOTIDE SEQUENCE [LARGE SCALE GENOMIC DNA]</scope>
    <source>
        <strain evidence="2 3">JCM32116</strain>
    </source>
</reference>
<organism evidence="2 3">
    <name type="scientific">Saccharolobus caldissimus</name>
    <dbReference type="NCBI Taxonomy" id="1702097"/>
    <lineage>
        <taxon>Archaea</taxon>
        <taxon>Thermoproteota</taxon>
        <taxon>Thermoprotei</taxon>
        <taxon>Sulfolobales</taxon>
        <taxon>Sulfolobaceae</taxon>
        <taxon>Saccharolobus</taxon>
    </lineage>
</organism>
<accession>A0AAQ4CQM6</accession>
<dbReference type="RefSeq" id="WP_229572041.1">
    <property type="nucleotide sequence ID" value="NZ_AP025226.1"/>
</dbReference>
<evidence type="ECO:0000313" key="3">
    <source>
        <dbReference type="Proteomes" id="UP001319921"/>
    </source>
</evidence>
<keyword evidence="3" id="KW-1185">Reference proteome</keyword>
<evidence type="ECO:0000313" key="2">
    <source>
        <dbReference type="EMBL" id="BDB98107.1"/>
    </source>
</evidence>
<protein>
    <submittedName>
        <fullName evidence="2">Zinc ribbon domain-containing protein</fullName>
    </submittedName>
</protein>